<dbReference type="SMART" id="SM00984">
    <property type="entry name" value="UDPG_MGDP_dh_C"/>
    <property type="match status" value="1"/>
</dbReference>
<dbReference type="SUPFAM" id="SSF52413">
    <property type="entry name" value="UDP-glucose/GDP-mannose dehydrogenase C-terminal domain"/>
    <property type="match status" value="1"/>
</dbReference>
<evidence type="ECO:0000256" key="1">
    <source>
        <dbReference type="ARBA" id="ARBA00006601"/>
    </source>
</evidence>
<reference evidence="6 7" key="1">
    <citation type="submission" date="2016-07" db="EMBL/GenBank/DDBJ databases">
        <title>High microdiversification within the ubiquitous acI lineage of Actinobacteria.</title>
        <authorList>
            <person name="Neuenschwander S.M."/>
            <person name="Salcher M."/>
            <person name="Ghai R."/>
            <person name="Pernthaler J."/>
        </authorList>
    </citation>
    <scope>NUCLEOTIDE SEQUENCE [LARGE SCALE GENOMIC DNA]</scope>
    <source>
        <strain evidence="6">MMS-IIB-91</strain>
    </source>
</reference>
<dbReference type="InterPro" id="IPR008927">
    <property type="entry name" value="6-PGluconate_DH-like_C_sf"/>
</dbReference>
<dbReference type="PANTHER" id="PTHR43491">
    <property type="entry name" value="UDP-N-ACETYL-D-MANNOSAMINE DEHYDROGENASE"/>
    <property type="match status" value="1"/>
</dbReference>
<dbReference type="GO" id="GO:0016628">
    <property type="term" value="F:oxidoreductase activity, acting on the CH-CH group of donors, NAD or NADP as acceptor"/>
    <property type="evidence" value="ECO:0007669"/>
    <property type="project" value="InterPro"/>
</dbReference>
<evidence type="ECO:0000259" key="5">
    <source>
        <dbReference type="SMART" id="SM00984"/>
    </source>
</evidence>
<dbReference type="Pfam" id="PF03721">
    <property type="entry name" value="UDPG_MGDP_dh_N"/>
    <property type="match status" value="1"/>
</dbReference>
<proteinExistence type="inferred from homology"/>
<dbReference type="SUPFAM" id="SSF48179">
    <property type="entry name" value="6-phosphogluconate dehydrogenase C-terminal domain-like"/>
    <property type="match status" value="1"/>
</dbReference>
<keyword evidence="3" id="KW-0520">NAD</keyword>
<dbReference type="InterPro" id="IPR017476">
    <property type="entry name" value="UDP-Glc/GDP-Man"/>
</dbReference>
<protein>
    <submittedName>
        <fullName evidence="6">UDP-N-acetyl-D-glucosamine dehydrogenase</fullName>
    </submittedName>
</protein>
<dbReference type="GO" id="GO:0016616">
    <property type="term" value="F:oxidoreductase activity, acting on the CH-OH group of donors, NAD or NADP as acceptor"/>
    <property type="evidence" value="ECO:0007669"/>
    <property type="project" value="InterPro"/>
</dbReference>
<dbReference type="AlphaFoldDB" id="A0A249L5N2"/>
<feature type="domain" description="UDP-glucose/GDP-mannose dehydrogenase C-terminal" evidence="5">
    <location>
        <begin position="301"/>
        <end position="389"/>
    </location>
</feature>
<dbReference type="InterPro" id="IPR028359">
    <property type="entry name" value="UDP_ManNAc/GlcNAc_DH"/>
</dbReference>
<dbReference type="Proteomes" id="UP000217210">
    <property type="component" value="Chromosome"/>
</dbReference>
<dbReference type="Gene3D" id="3.40.50.720">
    <property type="entry name" value="NAD(P)-binding Rossmann-like Domain"/>
    <property type="match status" value="2"/>
</dbReference>
<organism evidence="6 7">
    <name type="scientific">Candidatus Nanopelagicus abundans</name>
    <dbReference type="NCBI Taxonomy" id="1884916"/>
    <lineage>
        <taxon>Bacteria</taxon>
        <taxon>Bacillati</taxon>
        <taxon>Actinomycetota</taxon>
        <taxon>Actinomycetes</taxon>
        <taxon>Candidatus Nanopelagicales</taxon>
        <taxon>Candidatus Nanopelagicaceae</taxon>
        <taxon>Candidatus Nanopelagicus</taxon>
    </lineage>
</organism>
<dbReference type="Pfam" id="PF00984">
    <property type="entry name" value="UDPG_MGDP_dh"/>
    <property type="match status" value="1"/>
</dbReference>
<keyword evidence="7" id="KW-1185">Reference proteome</keyword>
<sequence>MKIAIIGQGYVGLALAKAAINAGHKVVGFDTNLKVIEDINNQITKDEFLNNSNYLPTNKEADVKDQEIYIIAVPTPLDENNLPDISYLNAASKLIAESAPNGALVINESTSYPGTLREIVITQISKSNKANFLYAAAPERIDPANTKWSIKNTPRVIAGVDEASTNAALVFYRSICDQVEVVLSPEVAEAAKLFENTFRQVNIALVNELAQISQKLNISANEVIAAASTKPFGFMPFNPGLGVGGHCIPIDPIYLAQKAKSVGATAAFIDQANKVNAQMPLYILERIKSLLDNDLKGKKICIIGLSYKADVSDLRQSPSLVLWKELEKQGAKVAFHDEVVKVYESIESSSLTVNAYDLSVVAIRHSNLDIDSLKKSAPIIFDCTGSIEGYYRL</sequence>
<gene>
    <name evidence="6" type="ORF">B1sIIB91_05435</name>
</gene>
<name>A0A249L5N2_9ACTN</name>
<evidence type="ECO:0000256" key="3">
    <source>
        <dbReference type="ARBA" id="ARBA00023027"/>
    </source>
</evidence>
<evidence type="ECO:0000256" key="4">
    <source>
        <dbReference type="PIRNR" id="PIRNR000124"/>
    </source>
</evidence>
<dbReference type="EMBL" id="CP016779">
    <property type="protein sequence ID" value="ASY24317.1"/>
    <property type="molecule type" value="Genomic_DNA"/>
</dbReference>
<accession>A0A249L5N2</accession>
<dbReference type="OrthoDB" id="5193947at2"/>
<dbReference type="SUPFAM" id="SSF51735">
    <property type="entry name" value="NAD(P)-binding Rossmann-fold domains"/>
    <property type="match status" value="1"/>
</dbReference>
<dbReference type="InterPro" id="IPR001732">
    <property type="entry name" value="UDP-Glc/GDP-Man_DH_N"/>
</dbReference>
<dbReference type="InterPro" id="IPR036220">
    <property type="entry name" value="UDP-Glc/GDP-Man_DH_C_sf"/>
</dbReference>
<dbReference type="RefSeq" id="WP_095688574.1">
    <property type="nucleotide sequence ID" value="NZ_CP016779.1"/>
</dbReference>
<dbReference type="InterPro" id="IPR014027">
    <property type="entry name" value="UDP-Glc/GDP-Man_DH_C"/>
</dbReference>
<comment type="similarity">
    <text evidence="1 4">Belongs to the UDP-glucose/GDP-mannose dehydrogenase family.</text>
</comment>
<evidence type="ECO:0000256" key="2">
    <source>
        <dbReference type="ARBA" id="ARBA00023002"/>
    </source>
</evidence>
<dbReference type="InterPro" id="IPR014026">
    <property type="entry name" value="UDP-Glc/GDP-Man_DH_dimer"/>
</dbReference>
<dbReference type="NCBIfam" id="TIGR03026">
    <property type="entry name" value="NDP-sugDHase"/>
    <property type="match status" value="1"/>
</dbReference>
<dbReference type="PIRSF" id="PIRSF000124">
    <property type="entry name" value="UDPglc_GDPman_dh"/>
    <property type="match status" value="1"/>
</dbReference>
<dbReference type="GO" id="GO:0051287">
    <property type="term" value="F:NAD binding"/>
    <property type="evidence" value="ECO:0007669"/>
    <property type="project" value="InterPro"/>
</dbReference>
<evidence type="ECO:0000313" key="6">
    <source>
        <dbReference type="EMBL" id="ASY24317.1"/>
    </source>
</evidence>
<dbReference type="PIRSF" id="PIRSF500136">
    <property type="entry name" value="UDP_ManNAc_DH"/>
    <property type="match status" value="1"/>
</dbReference>
<dbReference type="KEGG" id="nab:B1sIIB91_05435"/>
<keyword evidence="2" id="KW-0560">Oxidoreductase</keyword>
<evidence type="ECO:0000313" key="7">
    <source>
        <dbReference type="Proteomes" id="UP000217210"/>
    </source>
</evidence>
<dbReference type="GO" id="GO:0000271">
    <property type="term" value="P:polysaccharide biosynthetic process"/>
    <property type="evidence" value="ECO:0007669"/>
    <property type="project" value="InterPro"/>
</dbReference>
<dbReference type="InterPro" id="IPR036291">
    <property type="entry name" value="NAD(P)-bd_dom_sf"/>
</dbReference>
<dbReference type="Pfam" id="PF03720">
    <property type="entry name" value="UDPG_MGDP_dh_C"/>
    <property type="match status" value="1"/>
</dbReference>
<dbReference type="PANTHER" id="PTHR43491:SF2">
    <property type="entry name" value="UDP-N-ACETYL-D-MANNOSAMINE DEHYDROGENASE"/>
    <property type="match status" value="1"/>
</dbReference>